<keyword evidence="3" id="KW-0997">Cell inner membrane</keyword>
<accession>A0A917SKB6</accession>
<dbReference type="GO" id="GO:0005886">
    <property type="term" value="C:plasma membrane"/>
    <property type="evidence" value="ECO:0007669"/>
    <property type="project" value="UniProtKB-SubCell"/>
</dbReference>
<dbReference type="PANTHER" id="PTHR30606">
    <property type="entry name" value="LIPID A BIOSYNTHESIS LAUROYL ACYLTRANSFERASE"/>
    <property type="match status" value="1"/>
</dbReference>
<evidence type="ECO:0000256" key="1">
    <source>
        <dbReference type="ARBA" id="ARBA00004533"/>
    </source>
</evidence>
<dbReference type="GO" id="GO:0009247">
    <property type="term" value="P:glycolipid biosynthetic process"/>
    <property type="evidence" value="ECO:0007669"/>
    <property type="project" value="UniProtKB-ARBA"/>
</dbReference>
<protein>
    <submittedName>
        <fullName evidence="7">Lauroyl acyltransferase</fullName>
    </submittedName>
</protein>
<sequence>MSASAPEPRSLPERIGDHAVNAALMGALGLMRLLPYETRVRAFGRFTSAVIAPLAGWRRRIRDNLALAWPELPRDEVERLVRLVPDQVGRTVMEFFSPDEVDARIRDIALEGPGVETLLDGMEHHRPMILVSGHFSNYAIFRALMRQRYGALGGLYRPMSNVPFNLHYVRMMEANATPLFPRSRRGLADMVKYVRSGGAVAILHDQHMEDGVALEFFGVTAMTALSPAEMAVKYGAPLIPIYTIRQPDGLSFRIEVEAPIPPGEPAEMMQALNDSLEARVRAHPDQWLWIHRRWRAVQDGTA</sequence>
<keyword evidence="4" id="KW-0808">Transferase</keyword>
<evidence type="ECO:0000256" key="5">
    <source>
        <dbReference type="ARBA" id="ARBA00023136"/>
    </source>
</evidence>
<dbReference type="EMBL" id="BMLF01000001">
    <property type="protein sequence ID" value="GGL86301.1"/>
    <property type="molecule type" value="Genomic_DNA"/>
</dbReference>
<evidence type="ECO:0000313" key="7">
    <source>
        <dbReference type="EMBL" id="GGL86301.1"/>
    </source>
</evidence>
<dbReference type="InterPro" id="IPR004960">
    <property type="entry name" value="LipA_acyltrans"/>
</dbReference>
<organism evidence="7 8">
    <name type="scientific">Pseudooceanicola nanhaiensis</name>
    <dbReference type="NCBI Taxonomy" id="375761"/>
    <lineage>
        <taxon>Bacteria</taxon>
        <taxon>Pseudomonadati</taxon>
        <taxon>Pseudomonadota</taxon>
        <taxon>Alphaproteobacteria</taxon>
        <taxon>Rhodobacterales</taxon>
        <taxon>Paracoccaceae</taxon>
        <taxon>Pseudooceanicola</taxon>
    </lineage>
</organism>
<dbReference type="GO" id="GO:0016746">
    <property type="term" value="F:acyltransferase activity"/>
    <property type="evidence" value="ECO:0007669"/>
    <property type="project" value="UniProtKB-KW"/>
</dbReference>
<evidence type="ECO:0000256" key="3">
    <source>
        <dbReference type="ARBA" id="ARBA00022519"/>
    </source>
</evidence>
<dbReference type="Pfam" id="PF03279">
    <property type="entry name" value="Lip_A_acyltrans"/>
    <property type="match status" value="1"/>
</dbReference>
<evidence type="ECO:0000256" key="4">
    <source>
        <dbReference type="ARBA" id="ARBA00022679"/>
    </source>
</evidence>
<dbReference type="CDD" id="cd07984">
    <property type="entry name" value="LPLAT_LABLAT-like"/>
    <property type="match status" value="1"/>
</dbReference>
<keyword evidence="5" id="KW-0472">Membrane</keyword>
<proteinExistence type="predicted"/>
<evidence type="ECO:0000256" key="2">
    <source>
        <dbReference type="ARBA" id="ARBA00022475"/>
    </source>
</evidence>
<evidence type="ECO:0000256" key="6">
    <source>
        <dbReference type="ARBA" id="ARBA00023315"/>
    </source>
</evidence>
<dbReference type="AlphaFoldDB" id="A0A917SKB6"/>
<reference evidence="7" key="1">
    <citation type="journal article" date="2014" name="Int. J. Syst. Evol. Microbiol.">
        <title>Complete genome sequence of Corynebacterium casei LMG S-19264T (=DSM 44701T), isolated from a smear-ripened cheese.</title>
        <authorList>
            <consortium name="US DOE Joint Genome Institute (JGI-PGF)"/>
            <person name="Walter F."/>
            <person name="Albersmeier A."/>
            <person name="Kalinowski J."/>
            <person name="Ruckert C."/>
        </authorList>
    </citation>
    <scope>NUCLEOTIDE SEQUENCE</scope>
    <source>
        <strain evidence="7">CGMCC 1.6293</strain>
    </source>
</reference>
<evidence type="ECO:0000313" key="8">
    <source>
        <dbReference type="Proteomes" id="UP000649829"/>
    </source>
</evidence>
<dbReference type="RefSeq" id="WP_084178287.1">
    <property type="nucleotide sequence ID" value="NZ_BMLF01000001.1"/>
</dbReference>
<keyword evidence="8" id="KW-1185">Reference proteome</keyword>
<name>A0A917SKB6_9RHOB</name>
<comment type="subcellular location">
    <subcellularLocation>
        <location evidence="1">Cell inner membrane</location>
    </subcellularLocation>
</comment>
<keyword evidence="6 7" id="KW-0012">Acyltransferase</keyword>
<keyword evidence="2" id="KW-1003">Cell membrane</keyword>
<dbReference type="PANTHER" id="PTHR30606:SF10">
    <property type="entry name" value="PHOSPHATIDYLINOSITOL MANNOSIDE ACYLTRANSFERASE"/>
    <property type="match status" value="1"/>
</dbReference>
<reference evidence="7" key="2">
    <citation type="submission" date="2020-09" db="EMBL/GenBank/DDBJ databases">
        <authorList>
            <person name="Sun Q."/>
            <person name="Zhou Y."/>
        </authorList>
    </citation>
    <scope>NUCLEOTIDE SEQUENCE</scope>
    <source>
        <strain evidence="7">CGMCC 1.6293</strain>
    </source>
</reference>
<comment type="caution">
    <text evidence="7">The sequence shown here is derived from an EMBL/GenBank/DDBJ whole genome shotgun (WGS) entry which is preliminary data.</text>
</comment>
<gene>
    <name evidence="7" type="ORF">GCM10011534_05350</name>
</gene>
<dbReference type="Proteomes" id="UP000649829">
    <property type="component" value="Unassembled WGS sequence"/>
</dbReference>